<dbReference type="GO" id="GO:0003824">
    <property type="term" value="F:catalytic activity"/>
    <property type="evidence" value="ECO:0007669"/>
    <property type="project" value="InterPro"/>
</dbReference>
<reference evidence="2" key="1">
    <citation type="journal article" date="2023" name="Nat. Commun.">
        <title>Diploid and tetraploid genomes of Acorus and the evolution of monocots.</title>
        <authorList>
            <person name="Ma L."/>
            <person name="Liu K.W."/>
            <person name="Li Z."/>
            <person name="Hsiao Y.Y."/>
            <person name="Qi Y."/>
            <person name="Fu T."/>
            <person name="Tang G.D."/>
            <person name="Zhang D."/>
            <person name="Sun W.H."/>
            <person name="Liu D.K."/>
            <person name="Li Y."/>
            <person name="Chen G.Z."/>
            <person name="Liu X.D."/>
            <person name="Liao X.Y."/>
            <person name="Jiang Y.T."/>
            <person name="Yu X."/>
            <person name="Hao Y."/>
            <person name="Huang J."/>
            <person name="Zhao X.W."/>
            <person name="Ke S."/>
            <person name="Chen Y.Y."/>
            <person name="Wu W.L."/>
            <person name="Hsu J.L."/>
            <person name="Lin Y.F."/>
            <person name="Huang M.D."/>
            <person name="Li C.Y."/>
            <person name="Huang L."/>
            <person name="Wang Z.W."/>
            <person name="Zhao X."/>
            <person name="Zhong W.Y."/>
            <person name="Peng D.H."/>
            <person name="Ahmad S."/>
            <person name="Lan S."/>
            <person name="Zhang J.S."/>
            <person name="Tsai W.C."/>
            <person name="Van de Peer Y."/>
            <person name="Liu Z.J."/>
        </authorList>
    </citation>
    <scope>NUCLEOTIDE SEQUENCE</scope>
    <source>
        <strain evidence="2">SCP</strain>
    </source>
</reference>
<dbReference type="EMBL" id="JAUJYN010000004">
    <property type="protein sequence ID" value="KAK1274063.1"/>
    <property type="molecule type" value="Genomic_DNA"/>
</dbReference>
<reference evidence="2" key="2">
    <citation type="submission" date="2023-06" db="EMBL/GenBank/DDBJ databases">
        <authorList>
            <person name="Ma L."/>
            <person name="Liu K.-W."/>
            <person name="Li Z."/>
            <person name="Hsiao Y.-Y."/>
            <person name="Qi Y."/>
            <person name="Fu T."/>
            <person name="Tang G."/>
            <person name="Zhang D."/>
            <person name="Sun W.-H."/>
            <person name="Liu D.-K."/>
            <person name="Li Y."/>
            <person name="Chen G.-Z."/>
            <person name="Liu X.-D."/>
            <person name="Liao X.-Y."/>
            <person name="Jiang Y.-T."/>
            <person name="Yu X."/>
            <person name="Hao Y."/>
            <person name="Huang J."/>
            <person name="Zhao X.-W."/>
            <person name="Ke S."/>
            <person name="Chen Y.-Y."/>
            <person name="Wu W.-L."/>
            <person name="Hsu J.-L."/>
            <person name="Lin Y.-F."/>
            <person name="Huang M.-D."/>
            <person name="Li C.-Y."/>
            <person name="Huang L."/>
            <person name="Wang Z.-W."/>
            <person name="Zhao X."/>
            <person name="Zhong W.-Y."/>
            <person name="Peng D.-H."/>
            <person name="Ahmad S."/>
            <person name="Lan S."/>
            <person name="Zhang J.-S."/>
            <person name="Tsai W.-C."/>
            <person name="Van De Peer Y."/>
            <person name="Liu Z.-J."/>
        </authorList>
    </citation>
    <scope>NUCLEOTIDE SEQUENCE</scope>
    <source>
        <strain evidence="2">SCP</strain>
        <tissue evidence="2">Leaves</tissue>
    </source>
</reference>
<dbReference type="SUPFAM" id="SSF56219">
    <property type="entry name" value="DNase I-like"/>
    <property type="match status" value="1"/>
</dbReference>
<dbReference type="InterPro" id="IPR005135">
    <property type="entry name" value="Endo/exonuclease/phosphatase"/>
</dbReference>
<accession>A0AAV9BBF4</accession>
<protein>
    <recommendedName>
        <fullName evidence="1">Endonuclease/exonuclease/phosphatase domain-containing protein</fullName>
    </recommendedName>
</protein>
<feature type="domain" description="Endonuclease/exonuclease/phosphatase" evidence="1">
    <location>
        <begin position="100"/>
        <end position="304"/>
    </location>
</feature>
<name>A0AAV9BBF4_ACOGR</name>
<organism evidence="2 3">
    <name type="scientific">Acorus gramineus</name>
    <name type="common">Dwarf sweet flag</name>
    <dbReference type="NCBI Taxonomy" id="55184"/>
    <lineage>
        <taxon>Eukaryota</taxon>
        <taxon>Viridiplantae</taxon>
        <taxon>Streptophyta</taxon>
        <taxon>Embryophyta</taxon>
        <taxon>Tracheophyta</taxon>
        <taxon>Spermatophyta</taxon>
        <taxon>Magnoliopsida</taxon>
        <taxon>Liliopsida</taxon>
        <taxon>Acoraceae</taxon>
        <taxon>Acorus</taxon>
    </lineage>
</organism>
<dbReference type="Pfam" id="PF03372">
    <property type="entry name" value="Exo_endo_phos"/>
    <property type="match status" value="1"/>
</dbReference>
<keyword evidence="3" id="KW-1185">Reference proteome</keyword>
<dbReference type="Proteomes" id="UP001179952">
    <property type="component" value="Unassembled WGS sequence"/>
</dbReference>
<comment type="caution">
    <text evidence="2">The sequence shown here is derived from an EMBL/GenBank/DDBJ whole genome shotgun (WGS) entry which is preliminary data.</text>
</comment>
<dbReference type="AlphaFoldDB" id="A0AAV9BBF4"/>
<sequence length="452" mass="51092">MESEPVKSLVGESSSAAPPALNCQIMEPTALSTVVELPSVEEAPRECLSQETQVTLAMMATSLLALPTPDETLDPLVDINLEVLLPIELDTDRNVALHGNVCGLNSKEKQLDVHKFLSRNLVPIISLIETKVQPSLACKVQRKVLPHHRILNSLSSGRIWVLWQDNLMDLMLISFLEQFVHCKASPVDGSPPFFLTTIYASNSFSDRLTLWDDLEELAAQTINSPWIIGGDFNEVRFSNEKIGARSIYSQRALRFNQCIESCHLNDLCSIGGPYSLSNNQDNRIACKLDRALVNTNWISSFPDSFIQLQHTKAILKQWNCNVFGPVQQQLLSSRVILESARNDLSLDPLNPILISFEAQAKSKYLDLLHVEESFLRQKSRQMWLSDGDRNSQFFHSMVKSRIARNSIRSEQLQDGSFQLIRQLLRHLSWSILKLYLTNSAQPQSLNCPPWLW</sequence>
<dbReference type="Gene3D" id="3.60.10.10">
    <property type="entry name" value="Endonuclease/exonuclease/phosphatase"/>
    <property type="match status" value="1"/>
</dbReference>
<evidence type="ECO:0000313" key="2">
    <source>
        <dbReference type="EMBL" id="KAK1274063.1"/>
    </source>
</evidence>
<proteinExistence type="predicted"/>
<evidence type="ECO:0000313" key="3">
    <source>
        <dbReference type="Proteomes" id="UP001179952"/>
    </source>
</evidence>
<dbReference type="InterPro" id="IPR036691">
    <property type="entry name" value="Endo/exonu/phosph_ase_sf"/>
</dbReference>
<dbReference type="PANTHER" id="PTHR35218:SF9">
    <property type="entry name" value="ENDONUCLEASE_EXONUCLEASE_PHOSPHATASE DOMAIN-CONTAINING PROTEIN"/>
    <property type="match status" value="1"/>
</dbReference>
<evidence type="ECO:0000259" key="1">
    <source>
        <dbReference type="Pfam" id="PF03372"/>
    </source>
</evidence>
<gene>
    <name evidence="2" type="ORF">QJS04_geneDACA010725</name>
</gene>
<dbReference type="PANTHER" id="PTHR35218">
    <property type="entry name" value="RNASE H DOMAIN-CONTAINING PROTEIN"/>
    <property type="match status" value="1"/>
</dbReference>